<proteinExistence type="predicted"/>
<protein>
    <recommendedName>
        <fullName evidence="2">DUF4412 domain-containing protein</fullName>
    </recommendedName>
</protein>
<organism evidence="1">
    <name type="scientific">hydrothermal vent metagenome</name>
    <dbReference type="NCBI Taxonomy" id="652676"/>
    <lineage>
        <taxon>unclassified sequences</taxon>
        <taxon>metagenomes</taxon>
        <taxon>ecological metagenomes</taxon>
    </lineage>
</organism>
<sequence length="228" mass="24823">MKIKKEFYSIVMLAGMVLMAPQAAVADVTAVYKMTSANGNGTQTILYADKQHVRMDLTNGVNKKTSMLKLGDKVYAITGKTVQDMSQLSKMMAALGKVNKGQHKMQAPIKYKDTGKTETIAGITGKVYRFEENGKSHEVVLGQNKDLQDAVLGVVEISKAATGMMSFDSMNRIQKNASIKSLALLRLDDRVRLKSMNTRPIPASAFKLPAKPQQMGGVGKLLKGILGR</sequence>
<dbReference type="EMBL" id="UOFZ01000187">
    <property type="protein sequence ID" value="VAX14655.1"/>
    <property type="molecule type" value="Genomic_DNA"/>
</dbReference>
<evidence type="ECO:0008006" key="2">
    <source>
        <dbReference type="Google" id="ProtNLM"/>
    </source>
</evidence>
<evidence type="ECO:0000313" key="1">
    <source>
        <dbReference type="EMBL" id="VAX14655.1"/>
    </source>
</evidence>
<reference evidence="1" key="1">
    <citation type="submission" date="2018-06" db="EMBL/GenBank/DDBJ databases">
        <authorList>
            <person name="Zhirakovskaya E."/>
        </authorList>
    </citation>
    <scope>NUCLEOTIDE SEQUENCE</scope>
</reference>
<dbReference type="AlphaFoldDB" id="A0A3B1C7N5"/>
<accession>A0A3B1C7N5</accession>
<name>A0A3B1C7N5_9ZZZZ</name>
<gene>
    <name evidence="1" type="ORF">MNBD_GAMMA24-2624</name>
</gene>